<reference evidence="1" key="1">
    <citation type="submission" date="2022-08" db="EMBL/GenBank/DDBJ databases">
        <title>Reclassification of Massilia species as members of the genera Telluria, Duganella, Pseudoduganella, Mokoshia gen. nov. and Zemynaea gen. nov. using orthogonal and non-orthogonal genome-based approaches.</title>
        <authorList>
            <person name="Bowman J.P."/>
        </authorList>
    </citation>
    <scope>NUCLEOTIDE SEQUENCE</scope>
    <source>
        <strain evidence="1">LMG 11547</strain>
    </source>
</reference>
<gene>
    <name evidence="1" type="ORF">NX786_21275</name>
</gene>
<proteinExistence type="predicted"/>
<dbReference type="Proteomes" id="UP001165263">
    <property type="component" value="Unassembled WGS sequence"/>
</dbReference>
<evidence type="ECO:0000313" key="2">
    <source>
        <dbReference type="Proteomes" id="UP001165263"/>
    </source>
</evidence>
<protein>
    <recommendedName>
        <fullName evidence="3">CENP-V/GFA domain-containing protein</fullName>
    </recommendedName>
</protein>
<organism evidence="1 2">
    <name type="scientific">Telluria mixta</name>
    <dbReference type="NCBI Taxonomy" id="34071"/>
    <lineage>
        <taxon>Bacteria</taxon>
        <taxon>Pseudomonadati</taxon>
        <taxon>Pseudomonadota</taxon>
        <taxon>Betaproteobacteria</taxon>
        <taxon>Burkholderiales</taxon>
        <taxon>Oxalobacteraceae</taxon>
        <taxon>Telluria group</taxon>
        <taxon>Telluria</taxon>
    </lineage>
</organism>
<evidence type="ECO:0000313" key="1">
    <source>
        <dbReference type="EMBL" id="MCS0631866.1"/>
    </source>
</evidence>
<evidence type="ECO:0008006" key="3">
    <source>
        <dbReference type="Google" id="ProtNLM"/>
    </source>
</evidence>
<comment type="caution">
    <text evidence="1">The sequence shown here is derived from an EMBL/GenBank/DDBJ whole genome shotgun (WGS) entry which is preliminary data.</text>
</comment>
<dbReference type="RefSeq" id="WP_259450912.1">
    <property type="nucleotide sequence ID" value="NZ_CP119520.1"/>
</dbReference>
<keyword evidence="2" id="KW-1185">Reference proteome</keyword>
<dbReference type="EMBL" id="JANUHC010000008">
    <property type="protein sequence ID" value="MCS0631866.1"/>
    <property type="molecule type" value="Genomic_DNA"/>
</dbReference>
<sequence>MKYMDAPAGQGHACCCRHPPFRFVDYDSVELGEDSRGAEVSLATCKSCGAIWLKYFIDEPHYPRSGRWWRVEIAAADASAMSAAAARECVERSREGFAGGSFFDSHGHAITAPIKVR</sequence>
<accession>A0ABT2C3G1</accession>
<name>A0ABT2C3G1_9BURK</name>